<dbReference type="PROSITE" id="PS51071">
    <property type="entry name" value="HTH_RPIR"/>
    <property type="match status" value="1"/>
</dbReference>
<dbReference type="InterPro" id="IPR009057">
    <property type="entry name" value="Homeodomain-like_sf"/>
</dbReference>
<gene>
    <name evidence="6" type="ORF">H1191_12650</name>
</gene>
<evidence type="ECO:0000313" key="7">
    <source>
        <dbReference type="Proteomes" id="UP000535491"/>
    </source>
</evidence>
<dbReference type="Gene3D" id="3.40.50.10490">
    <property type="entry name" value="Glucose-6-phosphate isomerase like protein, domain 1"/>
    <property type="match status" value="1"/>
</dbReference>
<dbReference type="Pfam" id="PF01418">
    <property type="entry name" value="HTH_6"/>
    <property type="match status" value="1"/>
</dbReference>
<dbReference type="InterPro" id="IPR047640">
    <property type="entry name" value="RpiR-like"/>
</dbReference>
<evidence type="ECO:0000313" key="6">
    <source>
        <dbReference type="EMBL" id="MBA4495157.1"/>
    </source>
</evidence>
<dbReference type="PANTHER" id="PTHR30514">
    <property type="entry name" value="GLUCOKINASE"/>
    <property type="match status" value="1"/>
</dbReference>
<keyword evidence="3" id="KW-0804">Transcription</keyword>
<reference evidence="6 7" key="1">
    <citation type="submission" date="2020-07" db="EMBL/GenBank/DDBJ databases">
        <authorList>
            <person name="Feng H."/>
        </authorList>
    </citation>
    <scope>NUCLEOTIDE SEQUENCE [LARGE SCALE GENOMIC DNA]</scope>
    <source>
        <strain evidence="7">s-10</strain>
    </source>
</reference>
<accession>A0A7W1WSE1</accession>
<dbReference type="GO" id="GO:0003677">
    <property type="term" value="F:DNA binding"/>
    <property type="evidence" value="ECO:0007669"/>
    <property type="project" value="UniProtKB-KW"/>
</dbReference>
<name>A0A7W1WSE1_9BACL</name>
<feature type="domain" description="HTH rpiR-type" evidence="4">
    <location>
        <begin position="5"/>
        <end position="81"/>
    </location>
</feature>
<protein>
    <submittedName>
        <fullName evidence="6">MurR/RpiR family transcriptional regulator</fullName>
    </submittedName>
</protein>
<evidence type="ECO:0000256" key="3">
    <source>
        <dbReference type="ARBA" id="ARBA00023163"/>
    </source>
</evidence>
<organism evidence="6 7">
    <name type="scientific">Paenactinomyces guangxiensis</name>
    <dbReference type="NCBI Taxonomy" id="1490290"/>
    <lineage>
        <taxon>Bacteria</taxon>
        <taxon>Bacillati</taxon>
        <taxon>Bacillota</taxon>
        <taxon>Bacilli</taxon>
        <taxon>Bacillales</taxon>
        <taxon>Thermoactinomycetaceae</taxon>
        <taxon>Paenactinomyces</taxon>
    </lineage>
</organism>
<dbReference type="PANTHER" id="PTHR30514:SF18">
    <property type="entry name" value="RPIR-FAMILY TRANSCRIPTIONAL REGULATOR"/>
    <property type="match status" value="1"/>
</dbReference>
<dbReference type="CDD" id="cd05013">
    <property type="entry name" value="SIS_RpiR"/>
    <property type="match status" value="1"/>
</dbReference>
<keyword evidence="2" id="KW-0238">DNA-binding</keyword>
<dbReference type="InterPro" id="IPR000281">
    <property type="entry name" value="HTH_RpiR"/>
</dbReference>
<dbReference type="Gene3D" id="1.10.10.10">
    <property type="entry name" value="Winged helix-like DNA-binding domain superfamily/Winged helix DNA-binding domain"/>
    <property type="match status" value="1"/>
</dbReference>
<dbReference type="InterPro" id="IPR001347">
    <property type="entry name" value="SIS_dom"/>
</dbReference>
<comment type="caution">
    <text evidence="6">The sequence shown here is derived from an EMBL/GenBank/DDBJ whole genome shotgun (WGS) entry which is preliminary data.</text>
</comment>
<dbReference type="RefSeq" id="WP_181752396.1">
    <property type="nucleotide sequence ID" value="NZ_JACEIQ010000012.1"/>
</dbReference>
<dbReference type="PROSITE" id="PS51464">
    <property type="entry name" value="SIS"/>
    <property type="match status" value="1"/>
</dbReference>
<evidence type="ECO:0000256" key="1">
    <source>
        <dbReference type="ARBA" id="ARBA00023015"/>
    </source>
</evidence>
<dbReference type="GO" id="GO:1901135">
    <property type="term" value="P:carbohydrate derivative metabolic process"/>
    <property type="evidence" value="ECO:0007669"/>
    <property type="project" value="InterPro"/>
</dbReference>
<dbReference type="EMBL" id="JACEIQ010000012">
    <property type="protein sequence ID" value="MBA4495157.1"/>
    <property type="molecule type" value="Genomic_DNA"/>
</dbReference>
<evidence type="ECO:0000256" key="2">
    <source>
        <dbReference type="ARBA" id="ARBA00023125"/>
    </source>
</evidence>
<dbReference type="Pfam" id="PF01380">
    <property type="entry name" value="SIS"/>
    <property type="match status" value="1"/>
</dbReference>
<proteinExistence type="predicted"/>
<feature type="domain" description="SIS" evidence="5">
    <location>
        <begin position="128"/>
        <end position="264"/>
    </location>
</feature>
<dbReference type="GO" id="GO:0003700">
    <property type="term" value="F:DNA-binding transcription factor activity"/>
    <property type="evidence" value="ECO:0007669"/>
    <property type="project" value="InterPro"/>
</dbReference>
<dbReference type="AlphaFoldDB" id="A0A7W1WSE1"/>
<evidence type="ECO:0000259" key="5">
    <source>
        <dbReference type="PROSITE" id="PS51464"/>
    </source>
</evidence>
<dbReference type="SUPFAM" id="SSF46689">
    <property type="entry name" value="Homeodomain-like"/>
    <property type="match status" value="1"/>
</dbReference>
<dbReference type="GO" id="GO:0097367">
    <property type="term" value="F:carbohydrate derivative binding"/>
    <property type="evidence" value="ECO:0007669"/>
    <property type="project" value="InterPro"/>
</dbReference>
<dbReference type="InterPro" id="IPR046348">
    <property type="entry name" value="SIS_dom_sf"/>
</dbReference>
<dbReference type="InterPro" id="IPR036388">
    <property type="entry name" value="WH-like_DNA-bd_sf"/>
</dbReference>
<sequence length="289" mass="32129">MAETSDVFQLIRKKSSAMSKSQRKIANFLESHADTAPFLTVANIAKEVGVGEATVVRFANFLGFSGYTEMQQSLQAQIRKRLTTVERLNLVEDRYPEQQRLAYEILTDDMANIQQTIQTLDIDSFHEAVKRIHEAKSVTVVALRSSYALGYFFAFYLHLLLKNTQLVSDSDTMFEKLAPLDSGDLVVGISFSRYTSRTIQAMNYVRGRGVGTLAITDTHSSPLANVADQYLLAASGLPSFLDSFVAPLSIINALLTAVAGLNKKNISQHLSNMEELWEREGVYRSLSGK</sequence>
<keyword evidence="7" id="KW-1185">Reference proteome</keyword>
<dbReference type="InterPro" id="IPR035472">
    <property type="entry name" value="RpiR-like_SIS"/>
</dbReference>
<dbReference type="SUPFAM" id="SSF53697">
    <property type="entry name" value="SIS domain"/>
    <property type="match status" value="1"/>
</dbReference>
<keyword evidence="1" id="KW-0805">Transcription regulation</keyword>
<evidence type="ECO:0000259" key="4">
    <source>
        <dbReference type="PROSITE" id="PS51071"/>
    </source>
</evidence>
<dbReference type="Proteomes" id="UP000535491">
    <property type="component" value="Unassembled WGS sequence"/>
</dbReference>